<dbReference type="InterPro" id="IPR001368">
    <property type="entry name" value="TNFR/NGFR_Cys_rich_reg"/>
</dbReference>
<dbReference type="SMART" id="SM00261">
    <property type="entry name" value="FU"/>
    <property type="match status" value="3"/>
</dbReference>
<feature type="transmembrane region" description="Helical" evidence="2">
    <location>
        <begin position="1598"/>
        <end position="1623"/>
    </location>
</feature>
<feature type="transmembrane region" description="Helical" evidence="2">
    <location>
        <begin position="1703"/>
        <end position="1726"/>
    </location>
</feature>
<dbReference type="Gene3D" id="2.10.50.10">
    <property type="entry name" value="Tumor Necrosis Factor Receptor, subunit A, domain 2"/>
    <property type="match status" value="6"/>
</dbReference>
<evidence type="ECO:0000256" key="2">
    <source>
        <dbReference type="SAM" id="Phobius"/>
    </source>
</evidence>
<sequence>MCPLEIILLLFFLSSLPTTKAAVCSAGQYCASENWLTGWNTCLDCLPGFWCPGEGSATGTLGKCWGNPDSEYDNVMDAAPQVPCAAGKYSTSRSATSSSTCLDCAAAKFSAEGSFGCSSCEQHRTPSFAGDSHCVQDGGGLFNKISSMDLENMGYNNPAKGADLITSGDKITLAVGNYYGRMYSRACDTIIYGMYYLAGRIECATDANANADCVLDGENKMRIVWMRGSGGGDMIFNSLHFKNGNSVTSGGGIMISPRFGDTVQTRVIIEFCVFSNNQVQEGGGGAIFIDALGTSDLAKLWLYAVNFYDNQDVDWAKDLYTSNSEVTISADCPLGYEGKPKVEVDLQVGESSSTLNGLEKGYSKGTCNKCVEGKYLMNTGSAENDICVSCEFGKYNEFERATDSGSCSSCPVGKTNFVEGAAASEACTDDSTHVFNFMGCSNGVPTADGTTGSELKASAIGAVCTPEGMTFDGIDDYVDITPWEFGGAISIEMYVRYWETLPNARVLEFDTIAVGNKGITDCILFNVETKEMDTADIASWNQAIFDPTSGWSHVVVTTEAVGTVNVGKIYKDSVLAKTTNDFQEPTVRSRFHHWLGRGTGNGVAEDDWFFRGTIAYVKIWHNKALTQEEVNALPSIPCVPGKYGPGYPNCVSCPFGTYNPASGAEACTPCPEGTTSFTTGSISQTSCIAGIHTWNFMGCKDGEPVVDETEGSTLAATISSEGATCSPEGTELNGETGQITLDSWEWGGTTTFEVFVKVQSVPGVIFNFAQGNSYVTLKALDDWTIEFAEKYGSTEQVVTSSSTFPWNAGVWNHVIVQIDGDAGSESPHMTIYKNGEVAGSKVIIGNPGVATREQSTLGNFQGTLAWFKVWHNKALVKAEIDAFPIIPCAPGSYGSGLPECVVCPSGSYATTGGSSACQACPIGTFNADYGTSATYHDDIGDCTVCGEGKYNDDDGEVSNDFSKHGPGTCKVCDTGKYNDDDGDIASNHAECTKCPAGRYNEFGGMEALKNNGIDDCQLCISGRYAPDEGQSECVECPAGTSSAPGASVCGSCPAGYICPDDGVAQACAEGYYTDGTQTACQPCSKGYRCPGGMNRQLCSAGSFQSQNGQWSCEECEAGKYQNLLGQEECLTCPEGHFCPKSSTNPIKCGSVVLYCPSGSISPLGVGSGNYSIPNNEEMAIERSAQKECEVGYECVAGVKSRCSGVGYSDESGLSACKSAPAGYKPNQNNDGVEACPRGRFSNGGMAECSQCAQGKFSLVKGAKACTTASTCPPGTKVLLSSNSTHDTTCGKCGKGEVSMGGSGTSCFSCLGSGGEYADEEGLSACRIAPPGYSVTEDRTNITMCASGKYSSGGQTLCSKCEQGKYSSAGSVGCTPCDPGEVPDGELCVPCNSGQYASFGSWQCLSCPDGFFSSKPKSGYCEPCPEGTYTRDHKECVKCPAGKISGVAQERCTDCEIGKFAEGEGNTGCTYCDDDEVLQGSTTRTEGSTSVKDCECMAGELDLGDQTCEAVFEGVEENPGMNVKNMTLKAGFWRTSYNSTEVLACLREEHCLGGSNLELQCAIGHTGPLCAVCEEGYASAGTGANMKCVVCDGDATASILVYVSIFISVFAGGVVATCCCGNIIRKRGGEEEGEGEVGEESFGIGLSTRSTGSKPSHVKGIKYADKMDSIMGVVQNSGPIMKMILSYLQIASGLSFAFDLKFPVIFSSIMDFFGAVVNLDFLGLMPLGCVLNKDFHHQLLVSTLAPLFAGGIMIALYLAFKKAGLVQRANSTFGWFLFMTFLVLPSVSTKIFTTLACREFEGDYGTFLKADYSIDCTSGEHFLYSAYAVLCVAVYPIGIPAMYYVLLKNKKDKIDPGQSRMGRDLGSAKAGLARALEIREENEELDPAMMSLSFLYSNYTPKNWYFEIVETSRKLMLTGGLLVLGPGTTSQIVMSIIISINFLRFSAERKPFIKDYHALFNELANWQLFYTLLAALMVKIERDDFGSGAGSMGPGEENKWDAIMVALQLTTPVIFLVVVAVRARMLVRKVWKMTSKLTSKMTTGAGGIEEADDELFVQENVMHKKGRKMKGWLISSSRM</sequence>
<dbReference type="Pfam" id="PF13385">
    <property type="entry name" value="Laminin_G_3"/>
    <property type="match status" value="2"/>
</dbReference>
<evidence type="ECO:0000256" key="3">
    <source>
        <dbReference type="SAM" id="SignalP"/>
    </source>
</evidence>
<feature type="transmembrane region" description="Helical" evidence="2">
    <location>
        <begin position="1821"/>
        <end position="1845"/>
    </location>
</feature>
<accession>A0A9W7G446</accession>
<dbReference type="InterPro" id="IPR011641">
    <property type="entry name" value="Tyr-kin_ephrin_A/B_rcpt-like"/>
</dbReference>
<gene>
    <name evidence="5" type="ORF">TrCOL_g6775</name>
</gene>
<dbReference type="SMART" id="SM01411">
    <property type="entry name" value="Ephrin_rec_like"/>
    <property type="match status" value="13"/>
</dbReference>
<keyword evidence="3" id="KW-0732">Signal</keyword>
<feature type="transmembrane region" description="Helical" evidence="2">
    <location>
        <begin position="1738"/>
        <end position="1759"/>
    </location>
</feature>
<reference evidence="6" key="1">
    <citation type="journal article" date="2023" name="Commun. Biol.">
        <title>Genome analysis of Parmales, the sister group of diatoms, reveals the evolutionary specialization of diatoms from phago-mixotrophs to photoautotrophs.</title>
        <authorList>
            <person name="Ban H."/>
            <person name="Sato S."/>
            <person name="Yoshikawa S."/>
            <person name="Yamada K."/>
            <person name="Nakamura Y."/>
            <person name="Ichinomiya M."/>
            <person name="Sato N."/>
            <person name="Blanc-Mathieu R."/>
            <person name="Endo H."/>
            <person name="Kuwata A."/>
            <person name="Ogata H."/>
        </authorList>
    </citation>
    <scope>NUCLEOTIDE SEQUENCE [LARGE SCALE GENOMIC DNA]</scope>
</reference>
<dbReference type="InterPro" id="IPR009030">
    <property type="entry name" value="Growth_fac_rcpt_cys_sf"/>
</dbReference>
<feature type="transmembrane region" description="Helical" evidence="2">
    <location>
        <begin position="1999"/>
        <end position="2022"/>
    </location>
</feature>
<evidence type="ECO:0000313" key="6">
    <source>
        <dbReference type="Proteomes" id="UP001165065"/>
    </source>
</evidence>
<feature type="transmembrane region" description="Helical" evidence="2">
    <location>
        <begin position="1771"/>
        <end position="1791"/>
    </location>
</feature>
<feature type="domain" description="TNFR-Cys" evidence="4">
    <location>
        <begin position="1423"/>
        <end position="1454"/>
    </location>
</feature>
<dbReference type="SMART" id="SM00208">
    <property type="entry name" value="TNFR"/>
    <property type="match status" value="3"/>
</dbReference>
<dbReference type="Pfam" id="PF07699">
    <property type="entry name" value="Ephrin_rec_like"/>
    <property type="match status" value="4"/>
</dbReference>
<proteinExistence type="predicted"/>
<organism evidence="5 6">
    <name type="scientific">Triparma columacea</name>
    <dbReference type="NCBI Taxonomy" id="722753"/>
    <lineage>
        <taxon>Eukaryota</taxon>
        <taxon>Sar</taxon>
        <taxon>Stramenopiles</taxon>
        <taxon>Ochrophyta</taxon>
        <taxon>Bolidophyceae</taxon>
        <taxon>Parmales</taxon>
        <taxon>Triparmaceae</taxon>
        <taxon>Triparma</taxon>
    </lineage>
</organism>
<protein>
    <recommendedName>
        <fullName evidence="4">TNFR-Cys domain-containing protein</fullName>
    </recommendedName>
</protein>
<dbReference type="InterPro" id="IPR013320">
    <property type="entry name" value="ConA-like_dom_sf"/>
</dbReference>
<evidence type="ECO:0000259" key="4">
    <source>
        <dbReference type="SMART" id="SM00208"/>
    </source>
</evidence>
<keyword evidence="6" id="KW-1185">Reference proteome</keyword>
<keyword evidence="2" id="KW-0472">Membrane</keyword>
<dbReference type="PANTHER" id="PTHR46967">
    <property type="entry name" value="INSULIN-LIKE GROWTH FACTOR BINDING PROTEIN,N-TERMINAL"/>
    <property type="match status" value="1"/>
</dbReference>
<dbReference type="OrthoDB" id="439917at2759"/>
<keyword evidence="2" id="KW-1133">Transmembrane helix</keyword>
<dbReference type="Gene3D" id="2.60.120.200">
    <property type="match status" value="2"/>
</dbReference>
<feature type="region of interest" description="Disordered" evidence="1">
    <location>
        <begin position="1632"/>
        <end position="1653"/>
    </location>
</feature>
<dbReference type="SUPFAM" id="SSF49899">
    <property type="entry name" value="Concanavalin A-like lectins/glucanases"/>
    <property type="match status" value="2"/>
</dbReference>
<keyword evidence="2" id="KW-0812">Transmembrane</keyword>
<feature type="signal peptide" evidence="3">
    <location>
        <begin position="1"/>
        <end position="21"/>
    </location>
</feature>
<comment type="caution">
    <text evidence="5">The sequence shown here is derived from an EMBL/GenBank/DDBJ whole genome shotgun (WGS) entry which is preliminary data.</text>
</comment>
<dbReference type="InterPro" id="IPR006212">
    <property type="entry name" value="Furin_repeat"/>
</dbReference>
<evidence type="ECO:0000256" key="1">
    <source>
        <dbReference type="SAM" id="MobiDB-lite"/>
    </source>
</evidence>
<dbReference type="EMBL" id="BRYA01000016">
    <property type="protein sequence ID" value="GMI32232.1"/>
    <property type="molecule type" value="Genomic_DNA"/>
</dbReference>
<feature type="transmembrane region" description="Helical" evidence="2">
    <location>
        <begin position="1920"/>
        <end position="1942"/>
    </location>
</feature>
<dbReference type="SUPFAM" id="SSF57184">
    <property type="entry name" value="Growth factor receptor domain"/>
    <property type="match status" value="3"/>
</dbReference>
<evidence type="ECO:0000313" key="5">
    <source>
        <dbReference type="EMBL" id="GMI32232.1"/>
    </source>
</evidence>
<dbReference type="PANTHER" id="PTHR46967:SF1">
    <property type="entry name" value="KERATIN-ASSOCIATED PROTEIN 16-1-LIKE"/>
    <property type="match status" value="1"/>
</dbReference>
<feature type="chain" id="PRO_5040774397" description="TNFR-Cys domain-containing protein" evidence="3">
    <location>
        <begin position="22"/>
        <end position="2078"/>
    </location>
</feature>
<dbReference type="Proteomes" id="UP001165065">
    <property type="component" value="Unassembled WGS sequence"/>
</dbReference>
<name>A0A9W7G446_9STRA</name>
<feature type="domain" description="TNFR-Cys" evidence="4">
    <location>
        <begin position="653"/>
        <end position="687"/>
    </location>
</feature>
<feature type="domain" description="TNFR-Cys" evidence="4">
    <location>
        <begin position="1251"/>
        <end position="1289"/>
    </location>
</feature>